<reference evidence="1" key="1">
    <citation type="submission" date="2023-04" db="EMBL/GenBank/DDBJ databases">
        <title>Ambrosiozyma monospora NBRC 1965.</title>
        <authorList>
            <person name="Ichikawa N."/>
            <person name="Sato H."/>
            <person name="Tonouchi N."/>
        </authorList>
    </citation>
    <scope>NUCLEOTIDE SEQUENCE</scope>
    <source>
        <strain evidence="1">NBRC 1965</strain>
    </source>
</reference>
<protein>
    <submittedName>
        <fullName evidence="1">Unnamed protein product</fullName>
    </submittedName>
</protein>
<dbReference type="AlphaFoldDB" id="A0A9W6YTP3"/>
<dbReference type="InterPro" id="IPR014752">
    <property type="entry name" value="Arrestin-like_C"/>
</dbReference>
<dbReference type="Proteomes" id="UP001165063">
    <property type="component" value="Unassembled WGS sequence"/>
</dbReference>
<sequence>MHLMNSKPSIQSDIQIDFPASNNKFFTTQLNQVNGEVSLKFLKETSNVVSIDIGLKGDVRTRLRGSEMDNTGAIYEDDKTRIDVLFNQTLNMFELDETEVSKPCFNKGYIMETPFEFEFPVNEMSLPSSCEMLGPSKFQIGQERMASLTVRYEFYIRVKYISKITKELKVFDVLVPLMFQGDSLNPLRVKPVSEDSQLFMNKLKIYTPQDDGRVIKNDFYSRTLGHNLISGSPMSHGSIGHGSGKSYMSSGSLKHDVELAMILEVPESINLTDSLADLPVTMICPQIYDFKDFYDKDQSTSLGFFEVLGIQIDLIQELQFSSDNWVSPYFFKHETPIYGAKYLDADTRPHFDVAYFVPNERKEYTFTARLNQCFPDDVSLLQTLNKPLMCDFQIEGLFKCSNKIRIVLDIGNGQSNTKFAQSKRYTLETRASFCTKFTDDEIESLKGFGEGEPSISSGALNSSFCSCSSSSYEEVFQVGGGLSAKLQSHNSRSHARNHSLSHSHVRHVSITSKGNALDFGGSNGDVVISQLGGGDNEPLGEYYSEGCFDLVWRWC</sequence>
<name>A0A9W6YTP3_AMBMO</name>
<accession>A0A9W6YTP3</accession>
<proteinExistence type="predicted"/>
<dbReference type="OrthoDB" id="3986512at2759"/>
<dbReference type="Gene3D" id="2.60.40.640">
    <property type="match status" value="1"/>
</dbReference>
<dbReference type="EMBL" id="BSXU01002332">
    <property type="protein sequence ID" value="GMG36574.1"/>
    <property type="molecule type" value="Genomic_DNA"/>
</dbReference>
<evidence type="ECO:0000313" key="2">
    <source>
        <dbReference type="Proteomes" id="UP001165063"/>
    </source>
</evidence>
<keyword evidence="2" id="KW-1185">Reference proteome</keyword>
<comment type="caution">
    <text evidence="1">The sequence shown here is derived from an EMBL/GenBank/DDBJ whole genome shotgun (WGS) entry which is preliminary data.</text>
</comment>
<evidence type="ECO:0000313" key="1">
    <source>
        <dbReference type="EMBL" id="GMG36574.1"/>
    </source>
</evidence>
<gene>
    <name evidence="1" type="ORF">Amon01_000469600</name>
</gene>
<organism evidence="1 2">
    <name type="scientific">Ambrosiozyma monospora</name>
    <name type="common">Yeast</name>
    <name type="synonym">Endomycopsis monosporus</name>
    <dbReference type="NCBI Taxonomy" id="43982"/>
    <lineage>
        <taxon>Eukaryota</taxon>
        <taxon>Fungi</taxon>
        <taxon>Dikarya</taxon>
        <taxon>Ascomycota</taxon>
        <taxon>Saccharomycotina</taxon>
        <taxon>Pichiomycetes</taxon>
        <taxon>Pichiales</taxon>
        <taxon>Pichiaceae</taxon>
        <taxon>Ambrosiozyma</taxon>
    </lineage>
</organism>